<dbReference type="InterPro" id="IPR045340">
    <property type="entry name" value="DUF6533"/>
</dbReference>
<feature type="transmembrane region" description="Helical" evidence="1">
    <location>
        <begin position="95"/>
        <end position="117"/>
    </location>
</feature>
<dbReference type="AlphaFoldDB" id="A0AAD6ZGN5"/>
<proteinExistence type="predicted"/>
<dbReference type="EMBL" id="JARIHO010000050">
    <property type="protein sequence ID" value="KAJ7321589.1"/>
    <property type="molecule type" value="Genomic_DNA"/>
</dbReference>
<feature type="non-terminal residue" evidence="3">
    <location>
        <position position="1"/>
    </location>
</feature>
<evidence type="ECO:0000256" key="1">
    <source>
        <dbReference type="SAM" id="Phobius"/>
    </source>
</evidence>
<dbReference type="Proteomes" id="UP001218218">
    <property type="component" value="Unassembled WGS sequence"/>
</dbReference>
<keyword evidence="4" id="KW-1185">Reference proteome</keyword>
<dbReference type="Pfam" id="PF20151">
    <property type="entry name" value="DUF6533"/>
    <property type="match status" value="1"/>
</dbReference>
<feature type="transmembrane region" description="Helical" evidence="1">
    <location>
        <begin position="43"/>
        <end position="62"/>
    </location>
</feature>
<feature type="transmembrane region" description="Helical" evidence="1">
    <location>
        <begin position="129"/>
        <end position="152"/>
    </location>
</feature>
<feature type="domain" description="DUF6533" evidence="2">
    <location>
        <begin position="13"/>
        <end position="53"/>
    </location>
</feature>
<name>A0AAD6ZGN5_9AGAR</name>
<keyword evidence="1" id="KW-0812">Transmembrane</keyword>
<evidence type="ECO:0000313" key="4">
    <source>
        <dbReference type="Proteomes" id="UP001218218"/>
    </source>
</evidence>
<reference evidence="3" key="1">
    <citation type="submission" date="2023-03" db="EMBL/GenBank/DDBJ databases">
        <title>Massive genome expansion in bonnet fungi (Mycena s.s.) driven by repeated elements and novel gene families across ecological guilds.</title>
        <authorList>
            <consortium name="Lawrence Berkeley National Laboratory"/>
            <person name="Harder C.B."/>
            <person name="Miyauchi S."/>
            <person name="Viragh M."/>
            <person name="Kuo A."/>
            <person name="Thoen E."/>
            <person name="Andreopoulos B."/>
            <person name="Lu D."/>
            <person name="Skrede I."/>
            <person name="Drula E."/>
            <person name="Henrissat B."/>
            <person name="Morin E."/>
            <person name="Kohler A."/>
            <person name="Barry K."/>
            <person name="LaButti K."/>
            <person name="Morin E."/>
            <person name="Salamov A."/>
            <person name="Lipzen A."/>
            <person name="Mereny Z."/>
            <person name="Hegedus B."/>
            <person name="Baldrian P."/>
            <person name="Stursova M."/>
            <person name="Weitz H."/>
            <person name="Taylor A."/>
            <person name="Grigoriev I.V."/>
            <person name="Nagy L.G."/>
            <person name="Martin F."/>
            <person name="Kauserud H."/>
        </authorList>
    </citation>
    <scope>NUCLEOTIDE SEQUENCE</scope>
    <source>
        <strain evidence="3">CBHHK002</strain>
    </source>
</reference>
<keyword evidence="1" id="KW-1133">Transmembrane helix</keyword>
<sequence>AAGQHSQLNSYSSMAALLYYDFVLTLPKEIRYIWNQRFRLSTALYIGCRYVLLAYVLYLLVIEDKLGSTVSPSALDLCSDIHDYRTPFQFSVCDLWYKIIAAISTLGRVSVITVFVLRTSALYGRNRWIIAYMGILGLACIALGITHVPGLHCMGSSTLPMCVQFRPAPMRSIFINCVGVWLFHAAARILVCFASFCMRLNWHQPRICYQF</sequence>
<keyword evidence="1" id="KW-0472">Membrane</keyword>
<comment type="caution">
    <text evidence="3">The sequence shown here is derived from an EMBL/GenBank/DDBJ whole genome shotgun (WGS) entry which is preliminary data.</text>
</comment>
<gene>
    <name evidence="3" type="ORF">DFH08DRAFT_712763</name>
</gene>
<protein>
    <recommendedName>
        <fullName evidence="2">DUF6533 domain-containing protein</fullName>
    </recommendedName>
</protein>
<organism evidence="3 4">
    <name type="scientific">Mycena albidolilacea</name>
    <dbReference type="NCBI Taxonomy" id="1033008"/>
    <lineage>
        <taxon>Eukaryota</taxon>
        <taxon>Fungi</taxon>
        <taxon>Dikarya</taxon>
        <taxon>Basidiomycota</taxon>
        <taxon>Agaricomycotina</taxon>
        <taxon>Agaricomycetes</taxon>
        <taxon>Agaricomycetidae</taxon>
        <taxon>Agaricales</taxon>
        <taxon>Marasmiineae</taxon>
        <taxon>Mycenaceae</taxon>
        <taxon>Mycena</taxon>
    </lineage>
</organism>
<accession>A0AAD6ZGN5</accession>
<evidence type="ECO:0000313" key="3">
    <source>
        <dbReference type="EMBL" id="KAJ7321589.1"/>
    </source>
</evidence>
<evidence type="ECO:0000259" key="2">
    <source>
        <dbReference type="Pfam" id="PF20151"/>
    </source>
</evidence>
<feature type="transmembrane region" description="Helical" evidence="1">
    <location>
        <begin position="172"/>
        <end position="196"/>
    </location>
</feature>